<dbReference type="Gene3D" id="3.30.470.20">
    <property type="entry name" value="ATP-grasp fold, B domain"/>
    <property type="match status" value="1"/>
</dbReference>
<dbReference type="STRING" id="1759059.ATE48_10305"/>
<dbReference type="OrthoDB" id="3373978at2"/>
<dbReference type="PANTHER" id="PTHR39217:SF1">
    <property type="entry name" value="GLUTATHIONE SYNTHETASE"/>
    <property type="match status" value="1"/>
</dbReference>
<evidence type="ECO:0000313" key="2">
    <source>
        <dbReference type="Proteomes" id="UP000092498"/>
    </source>
</evidence>
<organism evidence="1 2">
    <name type="scientific">Candidatus Viadribacter manganicus</name>
    <dbReference type="NCBI Taxonomy" id="1759059"/>
    <lineage>
        <taxon>Bacteria</taxon>
        <taxon>Pseudomonadati</taxon>
        <taxon>Pseudomonadota</taxon>
        <taxon>Alphaproteobacteria</taxon>
        <taxon>Hyphomonadales</taxon>
        <taxon>Hyphomonadaceae</taxon>
        <taxon>Candidatus Viadribacter</taxon>
    </lineage>
</organism>
<keyword evidence="2" id="KW-1185">Reference proteome</keyword>
<sequence>MARVAYLTGRSYRGTPLGPGVVPPLEEKSRDLILAAGKQRGIDFEVVYWDEMDLPQHGFDLAVIRTTWDYTERADQFVATLEAHERAGLRVLNLPAVVRWNLRKTYLKELGPSAIETVWTDGKPGAHNVAQAFDALDAAEIVVKPQVGAGSVRTVRLKRNAWSEAALIDGPIGPAMIQPYLRSIETEGERSLFWFGGAYSHAVRKVPAAGDWLANVSGARFVAETPPHAAIQAAEAARARAPQDLLYVRIDLVLGDDGAWRVIEIEAIEPYLFFDFAPEGADAFVGAIARVLG</sequence>
<reference evidence="1 2" key="1">
    <citation type="submission" date="2015-11" db="EMBL/GenBank/DDBJ databases">
        <title>Whole-Genome Sequence of Candidatus Oderbacter manganicum from the National Park Lower Oder Valley, Germany.</title>
        <authorList>
            <person name="Braun B."/>
            <person name="Liere K."/>
            <person name="Szewzyk U."/>
        </authorList>
    </citation>
    <scope>NUCLEOTIDE SEQUENCE [LARGE SCALE GENOMIC DNA]</scope>
    <source>
        <strain evidence="1 2">OTSz_A_272</strain>
    </source>
</reference>
<gene>
    <name evidence="1" type="ORF">ATE48_10305</name>
</gene>
<dbReference type="RefSeq" id="WP_083197289.1">
    <property type="nucleotide sequence ID" value="NZ_CP013244.1"/>
</dbReference>
<evidence type="ECO:0008006" key="3">
    <source>
        <dbReference type="Google" id="ProtNLM"/>
    </source>
</evidence>
<dbReference type="PANTHER" id="PTHR39217">
    <property type="match status" value="1"/>
</dbReference>
<dbReference type="AlphaFoldDB" id="A0A1B1AI98"/>
<dbReference type="KEGG" id="cbot:ATE48_10305"/>
<proteinExistence type="predicted"/>
<protein>
    <recommendedName>
        <fullName evidence="3">ATP-grasp domain-containing protein</fullName>
    </recommendedName>
</protein>
<name>A0A1B1AI98_9PROT</name>
<dbReference type="Proteomes" id="UP000092498">
    <property type="component" value="Chromosome"/>
</dbReference>
<evidence type="ECO:0000313" key="1">
    <source>
        <dbReference type="EMBL" id="ANP46278.1"/>
    </source>
</evidence>
<accession>A0A1B1AI98</accession>
<dbReference type="InParanoid" id="A0A1B1AI98"/>
<dbReference type="SUPFAM" id="SSF56059">
    <property type="entry name" value="Glutathione synthetase ATP-binding domain-like"/>
    <property type="match status" value="1"/>
</dbReference>
<dbReference type="EMBL" id="CP013244">
    <property type="protein sequence ID" value="ANP46278.1"/>
    <property type="molecule type" value="Genomic_DNA"/>
</dbReference>
<dbReference type="InterPro" id="IPR053191">
    <property type="entry name" value="DcsG_Biosynth_Enzyme"/>
</dbReference>